<keyword evidence="2" id="KW-1185">Reference proteome</keyword>
<proteinExistence type="predicted"/>
<protein>
    <submittedName>
        <fullName evidence="1">Uncharacterized protein</fullName>
    </submittedName>
</protein>
<dbReference type="AlphaFoldDB" id="A0A517QCZ0"/>
<organism evidence="1 2">
    <name type="scientific">Gimesia panareensis</name>
    <dbReference type="NCBI Taxonomy" id="2527978"/>
    <lineage>
        <taxon>Bacteria</taxon>
        <taxon>Pseudomonadati</taxon>
        <taxon>Planctomycetota</taxon>
        <taxon>Planctomycetia</taxon>
        <taxon>Planctomycetales</taxon>
        <taxon>Planctomycetaceae</taxon>
        <taxon>Gimesia</taxon>
    </lineage>
</organism>
<dbReference type="RefSeq" id="WP_145451546.1">
    <property type="nucleotide sequence ID" value="NZ_CP037421.1"/>
</dbReference>
<gene>
    <name evidence="1" type="ORF">Enr10x_48340</name>
</gene>
<dbReference type="EMBL" id="CP037421">
    <property type="protein sequence ID" value="QDT29479.1"/>
    <property type="molecule type" value="Genomic_DNA"/>
</dbReference>
<accession>A0A517QCZ0</accession>
<sequence length="202" mass="23283">MQYVNFVFDDDDNSTLYTGPVPESDVAYLQQAAAHLKPLSDEEYMTGPAAVLHTLAKYSYVLDADDLYWCIEWDPGFVMIRMSPDAELQWVALRSPVPNFGGRKPLPEDGNPEEYECDDNPQYNLIFTPWDAQFDEQDREWGAFVPADNEVQTRFENALARVNELGNVMESRYANHSDDWFKLCIQNLEKWCGEGVRLRPAR</sequence>
<reference evidence="1 2" key="1">
    <citation type="submission" date="2019-03" db="EMBL/GenBank/DDBJ databases">
        <title>Deep-cultivation of Planctomycetes and their phenomic and genomic characterization uncovers novel biology.</title>
        <authorList>
            <person name="Wiegand S."/>
            <person name="Jogler M."/>
            <person name="Boedeker C."/>
            <person name="Pinto D."/>
            <person name="Vollmers J."/>
            <person name="Rivas-Marin E."/>
            <person name="Kohn T."/>
            <person name="Peeters S.H."/>
            <person name="Heuer A."/>
            <person name="Rast P."/>
            <person name="Oberbeckmann S."/>
            <person name="Bunk B."/>
            <person name="Jeske O."/>
            <person name="Meyerdierks A."/>
            <person name="Storesund J.E."/>
            <person name="Kallscheuer N."/>
            <person name="Luecker S."/>
            <person name="Lage O.M."/>
            <person name="Pohl T."/>
            <person name="Merkel B.J."/>
            <person name="Hornburger P."/>
            <person name="Mueller R.-W."/>
            <person name="Bruemmer F."/>
            <person name="Labrenz M."/>
            <person name="Spormann A.M."/>
            <person name="Op den Camp H."/>
            <person name="Overmann J."/>
            <person name="Amann R."/>
            <person name="Jetten M.S.M."/>
            <person name="Mascher T."/>
            <person name="Medema M.H."/>
            <person name="Devos D.P."/>
            <person name="Kaster A.-K."/>
            <person name="Ovreas L."/>
            <person name="Rohde M."/>
            <person name="Galperin M.Y."/>
            <person name="Jogler C."/>
        </authorList>
    </citation>
    <scope>NUCLEOTIDE SEQUENCE [LARGE SCALE GENOMIC DNA]</scope>
    <source>
        <strain evidence="1 2">Enr10</strain>
    </source>
</reference>
<evidence type="ECO:0000313" key="1">
    <source>
        <dbReference type="EMBL" id="QDT29479.1"/>
    </source>
</evidence>
<name>A0A517QCZ0_9PLAN</name>
<evidence type="ECO:0000313" key="2">
    <source>
        <dbReference type="Proteomes" id="UP000315647"/>
    </source>
</evidence>
<dbReference type="Proteomes" id="UP000315647">
    <property type="component" value="Chromosome"/>
</dbReference>